<gene>
    <name evidence="2" type="primary">tmoD</name>
    <name evidence="2" type="ORF">ACBT_0270</name>
</gene>
<name>A0A7L5JMB4_9BACT</name>
<dbReference type="AlphaFoldDB" id="A0A7L5JMB4"/>
<protein>
    <submittedName>
        <fullName evidence="2">Toluene monooxygenase system, NADH oxidoreductase catalytic/effector component</fullName>
    </submittedName>
</protein>
<dbReference type="Proteomes" id="UP000509513">
    <property type="component" value="Chromosome"/>
</dbReference>
<keyword evidence="2" id="KW-0560">Oxidoreductase</keyword>
<sequence length="102" mass="11607">MSYNKDIVNNNNVGPIMRAGDVALAVAEAAEIDNPDKDIKVSDQTAYLRISCEQEMIIRRDTIEECLGKHFEMRELEINMASFAGQIQSTTDSVRFYFDKQQ</sequence>
<proteinExistence type="inferred from homology"/>
<reference evidence="2 3" key="1">
    <citation type="submission" date="2020-05" db="EMBL/GenBank/DDBJ databases">
        <title>Complete genome sequencing of Campylobacter and Arcobacter type strains.</title>
        <authorList>
            <person name="Miller W.G."/>
            <person name="Yee E."/>
        </authorList>
    </citation>
    <scope>NUCLEOTIDE SEQUENCE [LARGE SCALE GENOMIC DNA]</scope>
    <source>
        <strain evidence="2 3">LMG 21996</strain>
    </source>
</reference>
<dbReference type="GO" id="GO:0004497">
    <property type="term" value="F:monooxygenase activity"/>
    <property type="evidence" value="ECO:0007669"/>
    <property type="project" value="UniProtKB-KW"/>
</dbReference>
<comment type="similarity">
    <text evidence="1">Belongs to the TmoD/XamoD family.</text>
</comment>
<accession>A0A7L5JMB4</accession>
<organism evidence="2 3">
    <name type="scientific">Aliarcobacter cibarius</name>
    <dbReference type="NCBI Taxonomy" id="255507"/>
    <lineage>
        <taxon>Bacteria</taxon>
        <taxon>Pseudomonadati</taxon>
        <taxon>Campylobacterota</taxon>
        <taxon>Epsilonproteobacteria</taxon>
        <taxon>Campylobacterales</taxon>
        <taxon>Arcobacteraceae</taxon>
        <taxon>Aliarcobacter</taxon>
    </lineage>
</organism>
<evidence type="ECO:0000313" key="2">
    <source>
        <dbReference type="EMBL" id="QKJ26249.1"/>
    </source>
</evidence>
<dbReference type="Pfam" id="PF02406">
    <property type="entry name" value="MmoB_DmpM"/>
    <property type="match status" value="1"/>
</dbReference>
<dbReference type="SUPFAM" id="SSF56029">
    <property type="entry name" value="Monooxygenase (hydroxylase) regulatory protein"/>
    <property type="match status" value="1"/>
</dbReference>
<dbReference type="InterPro" id="IPR003454">
    <property type="entry name" value="MOase_MmoB_DmpM"/>
</dbReference>
<evidence type="ECO:0000256" key="1">
    <source>
        <dbReference type="ARBA" id="ARBA00006313"/>
    </source>
</evidence>
<dbReference type="EMBL" id="CP054051">
    <property type="protein sequence ID" value="QKJ26249.1"/>
    <property type="molecule type" value="Genomic_DNA"/>
</dbReference>
<dbReference type="RefSeq" id="WP_024774224.1">
    <property type="nucleotide sequence ID" value="NZ_CP054051.1"/>
</dbReference>
<keyword evidence="2" id="KW-0503">Monooxygenase</keyword>
<evidence type="ECO:0000313" key="3">
    <source>
        <dbReference type="Proteomes" id="UP000509513"/>
    </source>
</evidence>
<dbReference type="KEGG" id="acib:ACBT_0270"/>
<dbReference type="InterPro" id="IPR036889">
    <property type="entry name" value="mOase_MmoB_DmpM_sf"/>
</dbReference>
<dbReference type="Gene3D" id="3.90.56.10">
    <property type="entry name" value="Monooxygenase component MmoB/DmpM"/>
    <property type="match status" value="1"/>
</dbReference>